<protein>
    <submittedName>
        <fullName evidence="2">Alpha/beta fold hydrolase</fullName>
    </submittedName>
</protein>
<dbReference type="PANTHER" id="PTHR46438:SF11">
    <property type="entry name" value="LIPASE-RELATED"/>
    <property type="match status" value="1"/>
</dbReference>
<keyword evidence="2" id="KW-0378">Hydrolase</keyword>
<evidence type="ECO:0000313" key="2">
    <source>
        <dbReference type="EMBL" id="MFC3678676.1"/>
    </source>
</evidence>
<dbReference type="PRINTS" id="PR00111">
    <property type="entry name" value="ABHYDROLASE"/>
</dbReference>
<dbReference type="Gene3D" id="3.40.50.1820">
    <property type="entry name" value="alpha/beta hydrolase"/>
    <property type="match status" value="1"/>
</dbReference>
<dbReference type="InterPro" id="IPR000073">
    <property type="entry name" value="AB_hydrolase_1"/>
</dbReference>
<evidence type="ECO:0000313" key="3">
    <source>
        <dbReference type="Proteomes" id="UP001595722"/>
    </source>
</evidence>
<dbReference type="GO" id="GO:0016787">
    <property type="term" value="F:hydrolase activity"/>
    <property type="evidence" value="ECO:0007669"/>
    <property type="project" value="UniProtKB-KW"/>
</dbReference>
<organism evidence="2 3">
    <name type="scientific">Bacterioplanoides pacificum</name>
    <dbReference type="NCBI Taxonomy" id="1171596"/>
    <lineage>
        <taxon>Bacteria</taxon>
        <taxon>Pseudomonadati</taxon>
        <taxon>Pseudomonadota</taxon>
        <taxon>Gammaproteobacteria</taxon>
        <taxon>Oceanospirillales</taxon>
        <taxon>Oceanospirillaceae</taxon>
        <taxon>Bacterioplanoides</taxon>
    </lineage>
</organism>
<dbReference type="Pfam" id="PF00561">
    <property type="entry name" value="Abhydrolase_1"/>
    <property type="match status" value="1"/>
</dbReference>
<dbReference type="RefSeq" id="WP_376864226.1">
    <property type="nucleotide sequence ID" value="NZ_JBHRYB010000001.1"/>
</dbReference>
<feature type="domain" description="AB hydrolase-1" evidence="1">
    <location>
        <begin position="53"/>
        <end position="285"/>
    </location>
</feature>
<reference evidence="3" key="1">
    <citation type="journal article" date="2019" name="Int. J. Syst. Evol. Microbiol.">
        <title>The Global Catalogue of Microorganisms (GCM) 10K type strain sequencing project: providing services to taxonomists for standard genome sequencing and annotation.</title>
        <authorList>
            <consortium name="The Broad Institute Genomics Platform"/>
            <consortium name="The Broad Institute Genome Sequencing Center for Infectious Disease"/>
            <person name="Wu L."/>
            <person name="Ma J."/>
        </authorList>
    </citation>
    <scope>NUCLEOTIDE SEQUENCE [LARGE SCALE GENOMIC DNA]</scope>
    <source>
        <strain evidence="3">KCTC 42424</strain>
    </source>
</reference>
<sequence>MFYAYWNQFTDLLSKERWQLPLQQVKQRHCLPDSRFIDIDGLSVHYRDVGDGPVLLCLHGIFSSLHTWQEWTTQLSDDYRVISLDLPNFGITGPHPDGMRKQLYSDFLNRFTDALGIDHCYLAGNSLGGWMSYEFAHRFPHKVDKLILIDSAGFFFVPPATLIAMGLPLVGWPMSQSPLPRKLVHSMVDSTYAQPQRLDDSIRNRYYDLMHRPGNRRAGAAVVAFIRNNIGFDTSYLPQISQPTLVMWGKQDGWIPPAHATKFEQQLPDCQRIMYHNCGHLPMEELPQQTAQDCRRFLQQP</sequence>
<dbReference type="SUPFAM" id="SSF53474">
    <property type="entry name" value="alpha/beta-Hydrolases"/>
    <property type="match status" value="1"/>
</dbReference>
<comment type="caution">
    <text evidence="2">The sequence shown here is derived from an EMBL/GenBank/DDBJ whole genome shotgun (WGS) entry which is preliminary data.</text>
</comment>
<dbReference type="PANTHER" id="PTHR46438">
    <property type="entry name" value="ALPHA/BETA-HYDROLASES SUPERFAMILY PROTEIN"/>
    <property type="match status" value="1"/>
</dbReference>
<dbReference type="InterPro" id="IPR029058">
    <property type="entry name" value="AB_hydrolase_fold"/>
</dbReference>
<dbReference type="Proteomes" id="UP001595722">
    <property type="component" value="Unassembled WGS sequence"/>
</dbReference>
<evidence type="ECO:0000259" key="1">
    <source>
        <dbReference type="Pfam" id="PF00561"/>
    </source>
</evidence>
<keyword evidence="3" id="KW-1185">Reference proteome</keyword>
<accession>A0ABV7VQ38</accession>
<name>A0ABV7VQ38_9GAMM</name>
<dbReference type="EMBL" id="JBHRYB010000001">
    <property type="protein sequence ID" value="MFC3678676.1"/>
    <property type="molecule type" value="Genomic_DNA"/>
</dbReference>
<proteinExistence type="predicted"/>
<gene>
    <name evidence="2" type="ORF">ACFOMG_00955</name>
</gene>